<evidence type="ECO:0000256" key="1">
    <source>
        <dbReference type="ARBA" id="ARBA00022729"/>
    </source>
</evidence>
<keyword evidence="1 2" id="KW-0732">Signal</keyword>
<accession>A0ABY9R7T3</accession>
<proteinExistence type="predicted"/>
<evidence type="ECO:0000313" key="5">
    <source>
        <dbReference type="Proteomes" id="UP001180481"/>
    </source>
</evidence>
<name>A0ABY9R7T3_9FLAO</name>
<dbReference type="Gene3D" id="2.40.160.20">
    <property type="match status" value="1"/>
</dbReference>
<dbReference type="Pfam" id="PF13505">
    <property type="entry name" value="OMP_b-brl"/>
    <property type="match status" value="1"/>
</dbReference>
<sequence length="198" mass="20626">MKKVLLSAVAVLALTLGNAQEKGNGFSKGDVFVSGTLKFNSDSKISNYKEDNFTFAPSLGYFVTENIALGVNLNVGSGSVQATSTSGKDKTSTFGAGLAGRYYFTPSSQFSVFAELGASMASVKTTPAGSASSKVNAFGIGFAPGFNYFISKNFSLETKIAVLSYTSAKGDWTGAQSGSSLQFGGDWSAVSFGVNYKF</sequence>
<feature type="signal peptide" evidence="2">
    <location>
        <begin position="1"/>
        <end position="21"/>
    </location>
</feature>
<dbReference type="InterPro" id="IPR011250">
    <property type="entry name" value="OMP/PagP_B-barrel"/>
</dbReference>
<dbReference type="SUPFAM" id="SSF56925">
    <property type="entry name" value="OMPA-like"/>
    <property type="match status" value="1"/>
</dbReference>
<evidence type="ECO:0000259" key="3">
    <source>
        <dbReference type="Pfam" id="PF13505"/>
    </source>
</evidence>
<evidence type="ECO:0000256" key="2">
    <source>
        <dbReference type="SAM" id="SignalP"/>
    </source>
</evidence>
<keyword evidence="5" id="KW-1185">Reference proteome</keyword>
<reference evidence="4" key="1">
    <citation type="submission" date="2023-09" db="EMBL/GenBank/DDBJ databases">
        <title>Flavobacterium sp. 20NA77.7 isolated from freshwater.</title>
        <authorList>
            <person name="Le V."/>
            <person name="Ko S.-R."/>
            <person name="Ahn C.-Y."/>
            <person name="Oh H.-M."/>
        </authorList>
    </citation>
    <scope>NUCLEOTIDE SEQUENCE</scope>
    <source>
        <strain evidence="4">20NA77.7</strain>
    </source>
</reference>
<dbReference type="Proteomes" id="UP001180481">
    <property type="component" value="Chromosome"/>
</dbReference>
<evidence type="ECO:0000313" key="4">
    <source>
        <dbReference type="EMBL" id="WMW77332.1"/>
    </source>
</evidence>
<dbReference type="RefSeq" id="WP_309531709.1">
    <property type="nucleotide sequence ID" value="NZ_CP133721.1"/>
</dbReference>
<organism evidence="4 5">
    <name type="scientific">Flavobacterium nakdongensis</name>
    <dbReference type="NCBI Taxonomy" id="3073563"/>
    <lineage>
        <taxon>Bacteria</taxon>
        <taxon>Pseudomonadati</taxon>
        <taxon>Bacteroidota</taxon>
        <taxon>Flavobacteriia</taxon>
        <taxon>Flavobacteriales</taxon>
        <taxon>Flavobacteriaceae</taxon>
        <taxon>Flavobacterium</taxon>
    </lineage>
</organism>
<feature type="domain" description="Outer membrane protein beta-barrel" evidence="3">
    <location>
        <begin position="10"/>
        <end position="198"/>
    </location>
</feature>
<gene>
    <name evidence="4" type="ORF">RF683_07490</name>
</gene>
<dbReference type="InterPro" id="IPR027385">
    <property type="entry name" value="Beta-barrel_OMP"/>
</dbReference>
<protein>
    <submittedName>
        <fullName evidence="4">Outer membrane beta-barrel protein</fullName>
    </submittedName>
</protein>
<feature type="chain" id="PRO_5045898458" evidence="2">
    <location>
        <begin position="22"/>
        <end position="198"/>
    </location>
</feature>
<dbReference type="EMBL" id="CP133721">
    <property type="protein sequence ID" value="WMW77332.1"/>
    <property type="molecule type" value="Genomic_DNA"/>
</dbReference>